<evidence type="ECO:0000256" key="2">
    <source>
        <dbReference type="ARBA" id="ARBA00004214"/>
    </source>
</evidence>
<dbReference type="EMBL" id="CM035436">
    <property type="protein sequence ID" value="KAH7288409.1"/>
    <property type="molecule type" value="Genomic_DNA"/>
</dbReference>
<comment type="subcellular location">
    <subcellularLocation>
        <location evidence="1">Cytoplasm</location>
        <location evidence="1">Cytoskeleton</location>
        <location evidence="1">Microtubule organizing center</location>
        <location evidence="1">Centrosome</location>
        <location evidence="1">Centriole</location>
    </subcellularLocation>
    <subcellularLocation>
        <location evidence="3">Cytoplasm</location>
        <location evidence="3">Cytoskeleton</location>
        <location evidence="3">Spindle pole</location>
    </subcellularLocation>
    <subcellularLocation>
        <location evidence="2">Midbody</location>
    </subcellularLocation>
</comment>
<sequence length="370" mass="42108">MATGDVEGNLERLRSLTRAIQYPQALDVDGLRDGNVASILPVIHYALLGYSRHVARHLSENGYALFAKSDARFMECTLKYLREEMNYRCPLTVAQIFSRGFAERKILLVCDIIQVCKRKHFELAKQNRNTQQAKKTVKRDTRMCNIANSINAINMDSLQVDEALSLALEKVLHKQVSDRMAAKQNSLDEEKQLENDANSTEDGGKENASTKIENRVNDDDCMQSKRFERPLTHGTVTSRKKNVDASNLDVSLSNCYEKLRTQIVEVAEKLETLIFNLKEDVEKITTSMKARLTSLENQTRFLEQAIPLKNIIERKGAADLLTTHPYLNSHITFNSRINPVHDPHEYISTSELISNIKARCNQTKEFLYGS</sequence>
<dbReference type="EMBL" id="CM035436">
    <property type="protein sequence ID" value="KAH7288406.1"/>
    <property type="molecule type" value="Genomic_DNA"/>
</dbReference>
<organism evidence="11 12">
    <name type="scientific">Ceratopteris richardii</name>
    <name type="common">Triangle waterfern</name>
    <dbReference type="NCBI Taxonomy" id="49495"/>
    <lineage>
        <taxon>Eukaryota</taxon>
        <taxon>Viridiplantae</taxon>
        <taxon>Streptophyta</taxon>
        <taxon>Embryophyta</taxon>
        <taxon>Tracheophyta</taxon>
        <taxon>Polypodiopsida</taxon>
        <taxon>Polypodiidae</taxon>
        <taxon>Polypodiales</taxon>
        <taxon>Pteridineae</taxon>
        <taxon>Pteridaceae</taxon>
        <taxon>Parkerioideae</taxon>
        <taxon>Ceratopteris</taxon>
    </lineage>
</organism>
<evidence type="ECO:0000313" key="11">
    <source>
        <dbReference type="EMBL" id="KAH7288406.1"/>
    </source>
</evidence>
<dbReference type="Proteomes" id="UP000825935">
    <property type="component" value="Chromosome 31"/>
</dbReference>
<dbReference type="GO" id="GO:0005814">
    <property type="term" value="C:centriole"/>
    <property type="evidence" value="ECO:0007669"/>
    <property type="project" value="UniProtKB-SubCell"/>
</dbReference>
<keyword evidence="12" id="KW-1185">Reference proteome</keyword>
<evidence type="ECO:0000256" key="6">
    <source>
        <dbReference type="ARBA" id="ARBA00023054"/>
    </source>
</evidence>
<evidence type="ECO:0000259" key="10">
    <source>
        <dbReference type="Pfam" id="PF15007"/>
    </source>
</evidence>
<dbReference type="InterPro" id="IPR033603">
    <property type="entry name" value="CEP44"/>
</dbReference>
<feature type="region of interest" description="Disordered" evidence="9">
    <location>
        <begin position="182"/>
        <end position="217"/>
    </location>
</feature>
<dbReference type="GO" id="GO:0000922">
    <property type="term" value="C:spindle pole"/>
    <property type="evidence" value="ECO:0007669"/>
    <property type="project" value="UniProtKB-SubCell"/>
</dbReference>
<dbReference type="Pfam" id="PF15007">
    <property type="entry name" value="CEP44"/>
    <property type="match status" value="1"/>
</dbReference>
<accession>A0A8T2QWN5</accession>
<name>A0A8T2QWN5_CERRI</name>
<dbReference type="InterPro" id="IPR029157">
    <property type="entry name" value="CEP44_CC"/>
</dbReference>
<feature type="compositionally biased region" description="Basic and acidic residues" evidence="9">
    <location>
        <begin position="182"/>
        <end position="194"/>
    </location>
</feature>
<keyword evidence="6" id="KW-0175">Coiled coil</keyword>
<evidence type="ECO:0000256" key="8">
    <source>
        <dbReference type="ARBA" id="ARBA00046235"/>
    </source>
</evidence>
<keyword evidence="7" id="KW-0206">Cytoskeleton</keyword>
<reference evidence="11" key="1">
    <citation type="submission" date="2021-08" db="EMBL/GenBank/DDBJ databases">
        <title>WGS assembly of Ceratopteris richardii.</title>
        <authorList>
            <person name="Marchant D.B."/>
            <person name="Chen G."/>
            <person name="Jenkins J."/>
            <person name="Shu S."/>
            <person name="Leebens-Mack J."/>
            <person name="Grimwood J."/>
            <person name="Schmutz J."/>
            <person name="Soltis P."/>
            <person name="Soltis D."/>
            <person name="Chen Z.-H."/>
        </authorList>
    </citation>
    <scope>NUCLEOTIDE SEQUENCE</scope>
    <source>
        <strain evidence="11">Whitten #5841</strain>
        <tissue evidence="11">Leaf</tissue>
    </source>
</reference>
<dbReference type="GO" id="GO:0030496">
    <property type="term" value="C:midbody"/>
    <property type="evidence" value="ECO:0007669"/>
    <property type="project" value="UniProtKB-SubCell"/>
</dbReference>
<evidence type="ECO:0000313" key="12">
    <source>
        <dbReference type="Proteomes" id="UP000825935"/>
    </source>
</evidence>
<keyword evidence="5" id="KW-0963">Cytoplasm</keyword>
<protein>
    <recommendedName>
        <fullName evidence="4">Centrosomal protein of 44 kDa</fullName>
    </recommendedName>
</protein>
<dbReference type="PANTHER" id="PTHR31477:SF1">
    <property type="entry name" value="CENTROSOMAL PROTEIN OF 44 KDA"/>
    <property type="match status" value="1"/>
</dbReference>
<dbReference type="OMA" id="YQHAYER"/>
<proteinExistence type="predicted"/>
<comment type="caution">
    <text evidence="11">The sequence shown here is derived from an EMBL/GenBank/DDBJ whole genome shotgun (WGS) entry which is preliminary data.</text>
</comment>
<evidence type="ECO:0000256" key="1">
    <source>
        <dbReference type="ARBA" id="ARBA00004114"/>
    </source>
</evidence>
<evidence type="ECO:0000256" key="4">
    <source>
        <dbReference type="ARBA" id="ARBA00014053"/>
    </source>
</evidence>
<feature type="domain" description="Centrosomal CEP44" evidence="10">
    <location>
        <begin position="5"/>
        <end position="128"/>
    </location>
</feature>
<dbReference type="PANTHER" id="PTHR31477">
    <property type="entry name" value="CENTROSOMAL PROTEIN OF 44 KDA"/>
    <property type="match status" value="1"/>
</dbReference>
<dbReference type="AlphaFoldDB" id="A0A8T2QWN5"/>
<comment type="function">
    <text evidence="8">Centriole-enriched microtubule-binding protein involved in centriole biogenesis. In collaboration with CEP295 and POC1B, is required for the centriole-to-centrosome conversion by ensuring the formation of bona fide centriole wall. Functions as a linker component that maintains centrosome cohesion. Associates with CROCC and regulates its stability and localization to the centrosome.</text>
</comment>
<feature type="compositionally biased region" description="Polar residues" evidence="9">
    <location>
        <begin position="195"/>
        <end position="211"/>
    </location>
</feature>
<evidence type="ECO:0000256" key="3">
    <source>
        <dbReference type="ARBA" id="ARBA00004647"/>
    </source>
</evidence>
<gene>
    <name evidence="11" type="ORF">KP509_31G025700</name>
</gene>
<dbReference type="OrthoDB" id="259598at2759"/>
<evidence type="ECO:0000256" key="9">
    <source>
        <dbReference type="SAM" id="MobiDB-lite"/>
    </source>
</evidence>
<evidence type="ECO:0000256" key="7">
    <source>
        <dbReference type="ARBA" id="ARBA00023212"/>
    </source>
</evidence>
<evidence type="ECO:0000256" key="5">
    <source>
        <dbReference type="ARBA" id="ARBA00022490"/>
    </source>
</evidence>